<sequence length="1266" mass="141691">MTAPAAKKKNGRKASFPIAVTGLKTERMVNPMSIDTPQPRLGWMITSDENDVMQTSCRIIVASTPEKAAKLEGDLWDATLEGDQSQWIRYAGKELRSNTPCYWRVKVTTTKGESDWSETAMWNVGLLNEADWSGQWIGLEKAMPWDVEDVHSKLSSRYLRTEFDLDKPVKRATLYISGLGMYEAYINGQKVGDQVLAPAPTDYRKTVLYNAFDVTQMLTAKNAIGVTLGNGRFYTMQQKKKPYKIANFGYPKLRLNLVIEFADGKKKVISSSNKWKLNPDGAIRSNNEYDGEIYDARKELGAWTSVGYDDSKWMAAERVGIPTGTLRGAMSPNMKVVKTMKPVSVTKRGKGYIIDMGQNMAGWIKLRIGGVNAGDSVKIQYAEKLNEDGSLFTKNLRNAFTTDYYVAAGNEDGRWWAPTFVYHGFRYAEITGLDDVTADGIIGEVVSDEMELTGSFECADTILNKVYNNAMWGILGNYKGMPVDCPQRDERQPWLGDRVRGCFGEAFIFNNNALYAKWARDITEAQREDGCIPDVAPAYWNYYSDNITWPSALPFSLEMMYNQYGDAEPMSRYYGNVKRWLGHMKYQYGKDGLMPRDKYGDWCVPPEDIKLIHSRDPKRVTDGTLIATAYYYRLNKMMERFATILDKPADAAEFSAEAARVKDAFNKKFLTINRNTAEVPGLMLYPDSTFYGNNTVTANLLPLAFGMIDDDYVRGEVEKNIIHNIITLNKGAISCGVIGVQWLMHGLTDMGRGDMAWLLATNKKYPSWGYMAEHGATTIWELWNGDTANPWMNSGNHVMLLGDLVSCIYEDVAGINSDENKPGFKHIVMKPAFNVDEIDDINASYKSIYGTIVSRWHKKAGKLIWHVEIPANTTAELHMPDGSIRNIGSGKYDITAELPMTGKAVVSDEFLYKSASFPECHSATIAETSKGDLVATYFGGTKERNPDVCIWVSRKPKGSTEWLAPQLVADGVFKTGSEEAKLAGLSGLDSTNAPAAKGPILDKKIRKNPEGYQRKACWNPVIYQIPGGDLVIYFKIGNKVADWTGWMVRSKDGGKTWSKREPLQEGYLGPIKNKPIMSKGRIIAPTSIEEGGWRLYFEYSDDMGKTWKRTDFVEADEGVKAIQPAVMVLSDGRLAAVARTRSEHIGITYSSDNGLTWSKLQLIDTPNNNSGLDAVTLKDGSHVLICNDRPIPKGIKNGKGARTPLSVMKSNNGTDWKHWITLEESPVSQYSYPSIIQTSDGKIHCIYTWRRQRIKHVVIDPKVSAE</sequence>
<keyword evidence="10" id="KW-1185">Reference proteome</keyword>
<dbReference type="Gene3D" id="2.120.10.10">
    <property type="match status" value="1"/>
</dbReference>
<dbReference type="InterPro" id="IPR035398">
    <property type="entry name" value="Bac_rhamnosid_C"/>
</dbReference>
<feature type="domain" description="Alpha-L-rhamnosidase concanavalin-like" evidence="4">
    <location>
        <begin position="349"/>
        <end position="446"/>
    </location>
</feature>
<dbReference type="OrthoDB" id="9766741at2"/>
<dbReference type="EMBL" id="LFQU01000032">
    <property type="protein sequence ID" value="KOO67613.1"/>
    <property type="molecule type" value="Genomic_DNA"/>
</dbReference>
<evidence type="ECO:0000259" key="4">
    <source>
        <dbReference type="Pfam" id="PF05592"/>
    </source>
</evidence>
<dbReference type="RefSeq" id="WP_053399029.1">
    <property type="nucleotide sequence ID" value="NZ_LFQU01000032.1"/>
</dbReference>
<dbReference type="Pfam" id="PF13088">
    <property type="entry name" value="BNR_2"/>
    <property type="match status" value="2"/>
</dbReference>
<comment type="catalytic activity">
    <reaction evidence="1">
        <text>Hydrolysis of terminal non-reducing alpha-L-rhamnose residues in alpha-L-rhamnosides.</text>
        <dbReference type="EC" id="3.2.1.40"/>
    </reaction>
</comment>
<protein>
    <recommendedName>
        <fullName evidence="2">alpha-L-rhamnosidase</fullName>
        <ecNumber evidence="2">3.2.1.40</ecNumber>
    </recommendedName>
</protein>
<dbReference type="CDD" id="cd15482">
    <property type="entry name" value="Sialidase_non-viral"/>
    <property type="match status" value="1"/>
</dbReference>
<evidence type="ECO:0000256" key="1">
    <source>
        <dbReference type="ARBA" id="ARBA00001445"/>
    </source>
</evidence>
<dbReference type="Gene3D" id="2.60.40.10">
    <property type="entry name" value="Immunoglobulins"/>
    <property type="match status" value="1"/>
</dbReference>
<dbReference type="InterPro" id="IPR036278">
    <property type="entry name" value="Sialidase_sf"/>
</dbReference>
<feature type="domain" description="Sialidase" evidence="6">
    <location>
        <begin position="1011"/>
        <end position="1245"/>
    </location>
</feature>
<feature type="domain" description="Bacterial alpha-L-rhamnosidase N-terminal" evidence="5">
    <location>
        <begin position="167"/>
        <end position="337"/>
    </location>
</feature>
<dbReference type="InterPro" id="IPR011040">
    <property type="entry name" value="Sialidase"/>
</dbReference>
<dbReference type="Proteomes" id="UP000036951">
    <property type="component" value="Unassembled WGS sequence"/>
</dbReference>
<evidence type="ECO:0000259" key="8">
    <source>
        <dbReference type="Pfam" id="PF17390"/>
    </source>
</evidence>
<evidence type="ECO:0000259" key="7">
    <source>
        <dbReference type="Pfam" id="PF17389"/>
    </source>
</evidence>
<dbReference type="Pfam" id="PF08531">
    <property type="entry name" value="Bac_rhamnosid_N"/>
    <property type="match status" value="1"/>
</dbReference>
<dbReference type="InterPro" id="IPR008928">
    <property type="entry name" value="6-hairpin_glycosidase_sf"/>
</dbReference>
<dbReference type="Pfam" id="PF17390">
    <property type="entry name" value="Bac_rhamnosid_C"/>
    <property type="match status" value="1"/>
</dbReference>
<dbReference type="InterPro" id="IPR035396">
    <property type="entry name" value="Bac_rhamnosid6H"/>
</dbReference>
<keyword evidence="3" id="KW-0378">Hydrolase</keyword>
<evidence type="ECO:0000256" key="2">
    <source>
        <dbReference type="ARBA" id="ARBA00012652"/>
    </source>
</evidence>
<feature type="domain" description="Sialidase" evidence="6">
    <location>
        <begin position="931"/>
        <end position="972"/>
    </location>
</feature>
<dbReference type="GO" id="GO:0030596">
    <property type="term" value="F:alpha-L-rhamnosidase activity"/>
    <property type="evidence" value="ECO:0007669"/>
    <property type="project" value="UniProtKB-EC"/>
</dbReference>
<dbReference type="Gene3D" id="2.60.420.10">
    <property type="entry name" value="Maltose phosphorylase, domain 3"/>
    <property type="match status" value="1"/>
</dbReference>
<dbReference type="Gene3D" id="1.50.10.10">
    <property type="match status" value="1"/>
</dbReference>
<evidence type="ECO:0000259" key="5">
    <source>
        <dbReference type="Pfam" id="PF08531"/>
    </source>
</evidence>
<reference evidence="9 10" key="1">
    <citation type="submission" date="2015-06" db="EMBL/GenBank/DDBJ databases">
        <title>Prevotella sp. 109, sp. nov., a novel member of the family Prevotellaceae isolated from human faeces.</title>
        <authorList>
            <person name="Shkoporov A.N."/>
            <person name="Chaplin A.V."/>
            <person name="Kafarskaia L.I."/>
            <person name="Efimov B.A."/>
        </authorList>
    </citation>
    <scope>NUCLEOTIDE SEQUENCE [LARGE SCALE GENOMIC DNA]</scope>
    <source>
        <strain evidence="9 10">109</strain>
    </source>
</reference>
<dbReference type="SUPFAM" id="SSF48208">
    <property type="entry name" value="Six-hairpin glycosidases"/>
    <property type="match status" value="1"/>
</dbReference>
<evidence type="ECO:0000313" key="9">
    <source>
        <dbReference type="EMBL" id="KOO67613.1"/>
    </source>
</evidence>
<evidence type="ECO:0000256" key="3">
    <source>
        <dbReference type="ARBA" id="ARBA00022801"/>
    </source>
</evidence>
<dbReference type="Pfam" id="PF05592">
    <property type="entry name" value="Bac_rhamnosid"/>
    <property type="match status" value="1"/>
</dbReference>
<evidence type="ECO:0000313" key="10">
    <source>
        <dbReference type="Proteomes" id="UP000036951"/>
    </source>
</evidence>
<feature type="domain" description="Alpha-L-rhamnosidase C-terminal" evidence="8">
    <location>
        <begin position="814"/>
        <end position="887"/>
    </location>
</feature>
<dbReference type="PANTHER" id="PTHR33307">
    <property type="entry name" value="ALPHA-RHAMNOSIDASE (EUROFUNG)"/>
    <property type="match status" value="1"/>
</dbReference>
<dbReference type="InterPro" id="IPR008902">
    <property type="entry name" value="Rhamnosid_concanavalin"/>
</dbReference>
<accession>A0A8E1UQZ7</accession>
<feature type="domain" description="Alpha-L-rhamnosidase six-hairpin glycosidase" evidence="7">
    <location>
        <begin position="453"/>
        <end position="811"/>
    </location>
</feature>
<dbReference type="InterPro" id="IPR013783">
    <property type="entry name" value="Ig-like_fold"/>
</dbReference>
<dbReference type="EC" id="3.2.1.40" evidence="2"/>
<dbReference type="AlphaFoldDB" id="A0A8E1UQZ7"/>
<organism evidence="9 10">
    <name type="scientific">Xylanibacter rarus</name>
    <dbReference type="NCBI Taxonomy" id="1676614"/>
    <lineage>
        <taxon>Bacteria</taxon>
        <taxon>Pseudomonadati</taxon>
        <taxon>Bacteroidota</taxon>
        <taxon>Bacteroidia</taxon>
        <taxon>Bacteroidales</taxon>
        <taxon>Prevotellaceae</taxon>
        <taxon>Xylanibacter</taxon>
    </lineage>
</organism>
<gene>
    <name evidence="9" type="ORF">ACU52_12515</name>
</gene>
<dbReference type="InterPro" id="IPR016007">
    <property type="entry name" value="Alpha_rhamnosid"/>
</dbReference>
<proteinExistence type="predicted"/>
<name>A0A8E1UQZ7_9BACT</name>
<evidence type="ECO:0000259" key="6">
    <source>
        <dbReference type="Pfam" id="PF13088"/>
    </source>
</evidence>
<comment type="caution">
    <text evidence="9">The sequence shown here is derived from an EMBL/GenBank/DDBJ whole genome shotgun (WGS) entry which is preliminary data.</text>
</comment>
<dbReference type="GO" id="GO:0005975">
    <property type="term" value="P:carbohydrate metabolic process"/>
    <property type="evidence" value="ECO:0007669"/>
    <property type="project" value="InterPro"/>
</dbReference>
<dbReference type="PANTHER" id="PTHR33307:SF6">
    <property type="entry name" value="ALPHA-RHAMNOSIDASE (EUROFUNG)-RELATED"/>
    <property type="match status" value="1"/>
</dbReference>
<dbReference type="Pfam" id="PF25788">
    <property type="entry name" value="Ig_Rha78A_N"/>
    <property type="match status" value="1"/>
</dbReference>
<dbReference type="Pfam" id="PF17389">
    <property type="entry name" value="Bac_rhamnosid6H"/>
    <property type="match status" value="1"/>
</dbReference>
<dbReference type="InterPro" id="IPR012341">
    <property type="entry name" value="6hp_glycosidase-like_sf"/>
</dbReference>
<dbReference type="SUPFAM" id="SSF50939">
    <property type="entry name" value="Sialidases"/>
    <property type="match status" value="1"/>
</dbReference>
<dbReference type="Gene3D" id="2.60.120.260">
    <property type="entry name" value="Galactose-binding domain-like"/>
    <property type="match status" value="2"/>
</dbReference>
<dbReference type="InterPro" id="IPR013737">
    <property type="entry name" value="Bac_rhamnosid_N"/>
</dbReference>